<reference evidence="3 4" key="1">
    <citation type="submission" date="2024-04" db="EMBL/GenBank/DDBJ databases">
        <title>genome sequences of Mucor flavus KT1a and Helicostylum pulchrum KT1b strains isolation_sourced from the surface of a dry-aged beef.</title>
        <authorList>
            <person name="Toyotome T."/>
            <person name="Hosono M."/>
            <person name="Torimaru M."/>
            <person name="Fukuda K."/>
            <person name="Mikami N."/>
        </authorList>
    </citation>
    <scope>NUCLEOTIDE SEQUENCE [LARGE SCALE GENOMIC DNA]</scope>
    <source>
        <strain evidence="3 4">KT1b</strain>
    </source>
</reference>
<feature type="chain" id="PRO_5046218607" evidence="2">
    <location>
        <begin position="20"/>
        <end position="81"/>
    </location>
</feature>
<gene>
    <name evidence="3" type="ORF">HPULCUR_003304</name>
</gene>
<comment type="caution">
    <text evidence="3">The sequence shown here is derived from an EMBL/GenBank/DDBJ whole genome shotgun (WGS) entry which is preliminary data.</text>
</comment>
<evidence type="ECO:0000313" key="4">
    <source>
        <dbReference type="Proteomes" id="UP001476247"/>
    </source>
</evidence>
<protein>
    <submittedName>
        <fullName evidence="3">Uncharacterized protein</fullName>
    </submittedName>
</protein>
<feature type="signal peptide" evidence="2">
    <location>
        <begin position="1"/>
        <end position="19"/>
    </location>
</feature>
<keyword evidence="4" id="KW-1185">Reference proteome</keyword>
<dbReference type="Proteomes" id="UP001476247">
    <property type="component" value="Unassembled WGS sequence"/>
</dbReference>
<evidence type="ECO:0000256" key="2">
    <source>
        <dbReference type="SAM" id="SignalP"/>
    </source>
</evidence>
<sequence length="81" mass="8850">MQTKCVLSLLVACIIMVNAKPVSYKRSTLSEKNEVFEPMPPAAESPAESPTSKNVSEADIEDIIAETEARVNAVISENSYY</sequence>
<dbReference type="EMBL" id="BAABUJ010000009">
    <property type="protein sequence ID" value="GAA5797908.1"/>
    <property type="molecule type" value="Genomic_DNA"/>
</dbReference>
<feature type="region of interest" description="Disordered" evidence="1">
    <location>
        <begin position="35"/>
        <end position="56"/>
    </location>
</feature>
<accession>A0ABP9XT13</accession>
<organism evidence="3 4">
    <name type="scientific">Helicostylum pulchrum</name>
    <dbReference type="NCBI Taxonomy" id="562976"/>
    <lineage>
        <taxon>Eukaryota</taxon>
        <taxon>Fungi</taxon>
        <taxon>Fungi incertae sedis</taxon>
        <taxon>Mucoromycota</taxon>
        <taxon>Mucoromycotina</taxon>
        <taxon>Mucoromycetes</taxon>
        <taxon>Mucorales</taxon>
        <taxon>Mucorineae</taxon>
        <taxon>Mucoraceae</taxon>
        <taxon>Helicostylum</taxon>
    </lineage>
</organism>
<name>A0ABP9XT13_9FUNG</name>
<proteinExistence type="predicted"/>
<evidence type="ECO:0000313" key="3">
    <source>
        <dbReference type="EMBL" id="GAA5797908.1"/>
    </source>
</evidence>
<evidence type="ECO:0000256" key="1">
    <source>
        <dbReference type="SAM" id="MobiDB-lite"/>
    </source>
</evidence>
<keyword evidence="2" id="KW-0732">Signal</keyword>